<evidence type="ECO:0000259" key="6">
    <source>
        <dbReference type="PROSITE" id="PS50043"/>
    </source>
</evidence>
<gene>
    <name evidence="8" type="ORF">CfE428DRAFT_3790</name>
</gene>
<dbReference type="InParanoid" id="B4D4F2"/>
<dbReference type="eggNOG" id="COG2197">
    <property type="taxonomic scope" value="Bacteria"/>
</dbReference>
<proteinExistence type="predicted"/>
<evidence type="ECO:0000256" key="1">
    <source>
        <dbReference type="ARBA" id="ARBA00022553"/>
    </source>
</evidence>
<dbReference type="GO" id="GO:0000160">
    <property type="term" value="P:phosphorelay signal transduction system"/>
    <property type="evidence" value="ECO:0007669"/>
    <property type="project" value="InterPro"/>
</dbReference>
<dbReference type="InterPro" id="IPR000792">
    <property type="entry name" value="Tscrpt_reg_LuxR_C"/>
</dbReference>
<dbReference type="GO" id="GO:0003677">
    <property type="term" value="F:DNA binding"/>
    <property type="evidence" value="ECO:0007669"/>
    <property type="project" value="UniProtKB-KW"/>
</dbReference>
<dbReference type="InterPro" id="IPR039420">
    <property type="entry name" value="WalR-like"/>
</dbReference>
<name>B4D4F2_9BACT</name>
<dbReference type="CDD" id="cd17535">
    <property type="entry name" value="REC_NarL-like"/>
    <property type="match status" value="1"/>
</dbReference>
<dbReference type="GO" id="GO:0006355">
    <property type="term" value="P:regulation of DNA-templated transcription"/>
    <property type="evidence" value="ECO:0007669"/>
    <property type="project" value="InterPro"/>
</dbReference>
<dbReference type="EMBL" id="ABVL01000011">
    <property type="protein sequence ID" value="EDY18753.1"/>
    <property type="molecule type" value="Genomic_DNA"/>
</dbReference>
<dbReference type="STRING" id="497964.CfE428DRAFT_3790"/>
<dbReference type="PROSITE" id="PS50110">
    <property type="entry name" value="RESPONSE_REGULATORY"/>
    <property type="match status" value="1"/>
</dbReference>
<sequence length="216" mass="23995">MRPIRILLVDDHAVVRNGVRFVIEKQPGWEICGEAQTGREGVTAAKELKPDVVIQDITLPELSGMEVLRQVKKALPDTEVIMFTAHEMEDLVHQVFDAGGRSYLLKTDDPSHLIEAIRAAAEHKAYFTPRVSQIILRRLQSGSMGERPAPGNSLTSREREAVKFIAEGRTNKELADVLGVSLRTAESHRAAVMQKLGLKTIGELIRYALRNGIIEP</sequence>
<dbReference type="InterPro" id="IPR058245">
    <property type="entry name" value="NreC/VraR/RcsB-like_REC"/>
</dbReference>
<feature type="domain" description="Response regulatory" evidence="7">
    <location>
        <begin position="5"/>
        <end position="121"/>
    </location>
</feature>
<keyword evidence="1 5" id="KW-0597">Phosphoprotein</keyword>
<accession>B4D4F2</accession>
<dbReference type="InterPro" id="IPR016032">
    <property type="entry name" value="Sig_transdc_resp-reg_C-effctor"/>
</dbReference>
<evidence type="ECO:0000313" key="8">
    <source>
        <dbReference type="EMBL" id="EDY18753.1"/>
    </source>
</evidence>
<dbReference type="PROSITE" id="PS50043">
    <property type="entry name" value="HTH_LUXR_2"/>
    <property type="match status" value="1"/>
</dbReference>
<protein>
    <submittedName>
        <fullName evidence="8">Two component transcriptional regulator, LuxR family</fullName>
    </submittedName>
</protein>
<dbReference type="SMART" id="SM00421">
    <property type="entry name" value="HTH_LUXR"/>
    <property type="match status" value="1"/>
</dbReference>
<organism evidence="8 9">
    <name type="scientific">Chthoniobacter flavus Ellin428</name>
    <dbReference type="NCBI Taxonomy" id="497964"/>
    <lineage>
        <taxon>Bacteria</taxon>
        <taxon>Pseudomonadati</taxon>
        <taxon>Verrucomicrobiota</taxon>
        <taxon>Spartobacteria</taxon>
        <taxon>Chthoniobacterales</taxon>
        <taxon>Chthoniobacteraceae</taxon>
        <taxon>Chthoniobacter</taxon>
    </lineage>
</organism>
<dbReference type="SUPFAM" id="SSF52172">
    <property type="entry name" value="CheY-like"/>
    <property type="match status" value="1"/>
</dbReference>
<dbReference type="Pfam" id="PF00196">
    <property type="entry name" value="GerE"/>
    <property type="match status" value="1"/>
</dbReference>
<dbReference type="InterPro" id="IPR001789">
    <property type="entry name" value="Sig_transdc_resp-reg_receiver"/>
</dbReference>
<dbReference type="PRINTS" id="PR00038">
    <property type="entry name" value="HTHLUXR"/>
</dbReference>
<keyword evidence="2" id="KW-0805">Transcription regulation</keyword>
<evidence type="ECO:0000313" key="9">
    <source>
        <dbReference type="Proteomes" id="UP000005824"/>
    </source>
</evidence>
<evidence type="ECO:0000256" key="2">
    <source>
        <dbReference type="ARBA" id="ARBA00023015"/>
    </source>
</evidence>
<keyword evidence="3" id="KW-0238">DNA-binding</keyword>
<evidence type="ECO:0000256" key="5">
    <source>
        <dbReference type="PROSITE-ProRule" id="PRU00169"/>
    </source>
</evidence>
<dbReference type="RefSeq" id="WP_006981115.1">
    <property type="nucleotide sequence ID" value="NZ_ABVL01000011.1"/>
</dbReference>
<evidence type="ECO:0000259" key="7">
    <source>
        <dbReference type="PROSITE" id="PS50110"/>
    </source>
</evidence>
<evidence type="ECO:0000256" key="3">
    <source>
        <dbReference type="ARBA" id="ARBA00023125"/>
    </source>
</evidence>
<dbReference type="InterPro" id="IPR011006">
    <property type="entry name" value="CheY-like_superfamily"/>
</dbReference>
<dbReference type="AlphaFoldDB" id="B4D4F2"/>
<keyword evidence="9" id="KW-1185">Reference proteome</keyword>
<dbReference type="PANTHER" id="PTHR43214:SF41">
    <property type="entry name" value="NITRATE_NITRITE RESPONSE REGULATOR PROTEIN NARP"/>
    <property type="match status" value="1"/>
</dbReference>
<dbReference type="CDD" id="cd06170">
    <property type="entry name" value="LuxR_C_like"/>
    <property type="match status" value="1"/>
</dbReference>
<dbReference type="Pfam" id="PF00072">
    <property type="entry name" value="Response_reg"/>
    <property type="match status" value="1"/>
</dbReference>
<comment type="caution">
    <text evidence="8">The sequence shown here is derived from an EMBL/GenBank/DDBJ whole genome shotgun (WGS) entry which is preliminary data.</text>
</comment>
<feature type="modified residue" description="4-aspartylphosphate" evidence="5">
    <location>
        <position position="56"/>
    </location>
</feature>
<feature type="domain" description="HTH luxR-type" evidence="6">
    <location>
        <begin position="147"/>
        <end position="212"/>
    </location>
</feature>
<evidence type="ECO:0000256" key="4">
    <source>
        <dbReference type="ARBA" id="ARBA00023163"/>
    </source>
</evidence>
<dbReference type="Proteomes" id="UP000005824">
    <property type="component" value="Unassembled WGS sequence"/>
</dbReference>
<keyword evidence="4" id="KW-0804">Transcription</keyword>
<dbReference type="SMART" id="SM00448">
    <property type="entry name" value="REC"/>
    <property type="match status" value="1"/>
</dbReference>
<reference evidence="8 9" key="1">
    <citation type="journal article" date="2011" name="J. Bacteriol.">
        <title>Genome sequence of Chthoniobacter flavus Ellin428, an aerobic heterotrophic soil bacterium.</title>
        <authorList>
            <person name="Kant R."/>
            <person name="van Passel M.W."/>
            <person name="Palva A."/>
            <person name="Lucas S."/>
            <person name="Lapidus A."/>
            <person name="Glavina Del Rio T."/>
            <person name="Dalin E."/>
            <person name="Tice H."/>
            <person name="Bruce D."/>
            <person name="Goodwin L."/>
            <person name="Pitluck S."/>
            <person name="Larimer F.W."/>
            <person name="Land M.L."/>
            <person name="Hauser L."/>
            <person name="Sangwan P."/>
            <person name="de Vos W.M."/>
            <person name="Janssen P.H."/>
            <person name="Smidt H."/>
        </authorList>
    </citation>
    <scope>NUCLEOTIDE SEQUENCE [LARGE SCALE GENOMIC DNA]</scope>
    <source>
        <strain evidence="8 9">Ellin428</strain>
    </source>
</reference>
<dbReference type="PANTHER" id="PTHR43214">
    <property type="entry name" value="TWO-COMPONENT RESPONSE REGULATOR"/>
    <property type="match status" value="1"/>
</dbReference>
<dbReference type="Gene3D" id="3.40.50.2300">
    <property type="match status" value="1"/>
</dbReference>
<dbReference type="SUPFAM" id="SSF46894">
    <property type="entry name" value="C-terminal effector domain of the bipartite response regulators"/>
    <property type="match status" value="1"/>
</dbReference>